<keyword evidence="2" id="KW-1185">Reference proteome</keyword>
<evidence type="ECO:0000313" key="3">
    <source>
        <dbReference type="WBParaSite" id="maker-unitig_31812-snap-gene-0.0-mRNA-1"/>
    </source>
</evidence>
<protein>
    <submittedName>
        <fullName evidence="3">TNFR-Cys domain-containing protein</fullName>
    </submittedName>
</protein>
<sequence length="268" mass="30605">MGETNNKWRWRRCGRRAVAAMAKNAQSRADVASISSSVAAEAAIQTRVQWSQFVSYKCRPASTIETRSNCPVFIAQHIENCQSCCCQESDCWNKRQVCCTQCACGLCAEHQQKLRWNPFVRDATNLAQEAEKILVSQLQSEEFEKMQRDQLGAPSDSDRTEQEQNERTNIGAELNEEAKKLRQLTNLRLQDREKKFLASDPKNHCVYEFNYGGRMTGQFGSKGSSQVSLHTPKGMYIYENILYVVDSKNKRNTVFSIWSKDYKNARGS</sequence>
<evidence type="ECO:0000313" key="2">
    <source>
        <dbReference type="Proteomes" id="UP000095280"/>
    </source>
</evidence>
<dbReference type="Gene3D" id="2.120.10.30">
    <property type="entry name" value="TolB, C-terminal domain"/>
    <property type="match status" value="1"/>
</dbReference>
<proteinExistence type="predicted"/>
<feature type="region of interest" description="Disordered" evidence="1">
    <location>
        <begin position="145"/>
        <end position="175"/>
    </location>
</feature>
<feature type="compositionally biased region" description="Basic and acidic residues" evidence="1">
    <location>
        <begin position="156"/>
        <end position="166"/>
    </location>
</feature>
<evidence type="ECO:0000256" key="1">
    <source>
        <dbReference type="SAM" id="MobiDB-lite"/>
    </source>
</evidence>
<organism evidence="2 3">
    <name type="scientific">Macrostomum lignano</name>
    <dbReference type="NCBI Taxonomy" id="282301"/>
    <lineage>
        <taxon>Eukaryota</taxon>
        <taxon>Metazoa</taxon>
        <taxon>Spiralia</taxon>
        <taxon>Lophotrochozoa</taxon>
        <taxon>Platyhelminthes</taxon>
        <taxon>Rhabditophora</taxon>
        <taxon>Macrostomorpha</taxon>
        <taxon>Macrostomida</taxon>
        <taxon>Macrostomidae</taxon>
        <taxon>Macrostomum</taxon>
    </lineage>
</organism>
<reference evidence="3" key="1">
    <citation type="submission" date="2016-11" db="UniProtKB">
        <authorList>
            <consortium name="WormBaseParasite"/>
        </authorList>
    </citation>
    <scope>IDENTIFICATION</scope>
</reference>
<dbReference type="Proteomes" id="UP000095280">
    <property type="component" value="Unplaced"/>
</dbReference>
<name>A0A1I8FEN9_9PLAT</name>
<dbReference type="WBParaSite" id="maker-unitig_31812-snap-gene-0.0-mRNA-1">
    <property type="protein sequence ID" value="maker-unitig_31812-snap-gene-0.0-mRNA-1"/>
    <property type="gene ID" value="maker-unitig_31812-snap-gene-0.0"/>
</dbReference>
<dbReference type="InterPro" id="IPR011042">
    <property type="entry name" value="6-blade_b-propeller_TolB-like"/>
</dbReference>
<dbReference type="AlphaFoldDB" id="A0A1I8FEN9"/>
<accession>A0A1I8FEN9</accession>